<accession>A0A496PLA5</accession>
<proteinExistence type="predicted"/>
<dbReference type="AlphaFoldDB" id="A0A496PLA5"/>
<evidence type="ECO:0000313" key="1">
    <source>
        <dbReference type="EMBL" id="RKW71290.1"/>
    </source>
</evidence>
<reference evidence="1 2" key="1">
    <citation type="submission" date="2018-07" db="EMBL/GenBank/DDBJ databases">
        <title>Arthrobacter sp. nov., isolated from raw cow's milk with high bacterial count.</title>
        <authorList>
            <person name="Hahne J."/>
            <person name="Isele D."/>
            <person name="Lipski A."/>
        </authorList>
    </citation>
    <scope>NUCLEOTIDE SEQUENCE [LARGE SCALE GENOMIC DNA]</scope>
    <source>
        <strain evidence="1 2">JZ R-183</strain>
    </source>
</reference>
<protein>
    <submittedName>
        <fullName evidence="1">Uncharacterized protein</fullName>
    </submittedName>
</protein>
<keyword evidence="2" id="KW-1185">Reference proteome</keyword>
<sequence length="70" mass="7427">MLTALLMRELGRELLQTVVVSQMNLGPRVPFEEDPAPGALGFLPLTTTGPGFGASLMIFPLIPTCPSSEV</sequence>
<evidence type="ECO:0000313" key="2">
    <source>
        <dbReference type="Proteomes" id="UP000273119"/>
    </source>
</evidence>
<gene>
    <name evidence="1" type="ORF">DWQ67_00005</name>
</gene>
<comment type="caution">
    <text evidence="1">The sequence shown here is derived from an EMBL/GenBank/DDBJ whole genome shotgun (WGS) entry which is preliminary data.</text>
</comment>
<name>A0A496PLA5_9MICC</name>
<dbReference type="EMBL" id="QQXL01000001">
    <property type="protein sequence ID" value="RKW71290.1"/>
    <property type="molecule type" value="Genomic_DNA"/>
</dbReference>
<dbReference type="Proteomes" id="UP000273119">
    <property type="component" value="Unassembled WGS sequence"/>
</dbReference>
<organism evidence="1 2">
    <name type="scientific">Galactobacter caseinivorans</name>
    <dbReference type="NCBI Taxonomy" id="2676123"/>
    <lineage>
        <taxon>Bacteria</taxon>
        <taxon>Bacillati</taxon>
        <taxon>Actinomycetota</taxon>
        <taxon>Actinomycetes</taxon>
        <taxon>Micrococcales</taxon>
        <taxon>Micrococcaceae</taxon>
        <taxon>Galactobacter</taxon>
    </lineage>
</organism>